<dbReference type="SUPFAM" id="SSF88723">
    <property type="entry name" value="PIN domain-like"/>
    <property type="match status" value="1"/>
</dbReference>
<dbReference type="Proteomes" id="UP000178323">
    <property type="component" value="Unassembled WGS sequence"/>
</dbReference>
<evidence type="ECO:0000313" key="2">
    <source>
        <dbReference type="Proteomes" id="UP000178323"/>
    </source>
</evidence>
<dbReference type="STRING" id="1797985.A2Y83_03480"/>
<dbReference type="InterPro" id="IPR029060">
    <property type="entry name" value="PIN-like_dom_sf"/>
</dbReference>
<dbReference type="EMBL" id="MFFS01000056">
    <property type="protein sequence ID" value="OGF21685.1"/>
    <property type="molecule type" value="Genomic_DNA"/>
</dbReference>
<evidence type="ECO:0008006" key="3">
    <source>
        <dbReference type="Google" id="ProtNLM"/>
    </source>
</evidence>
<reference evidence="1 2" key="1">
    <citation type="journal article" date="2016" name="Nat. Commun.">
        <title>Thousands of microbial genomes shed light on interconnected biogeochemical processes in an aquifer system.</title>
        <authorList>
            <person name="Anantharaman K."/>
            <person name="Brown C.T."/>
            <person name="Hug L.A."/>
            <person name="Sharon I."/>
            <person name="Castelle C.J."/>
            <person name="Probst A.J."/>
            <person name="Thomas B.C."/>
            <person name="Singh A."/>
            <person name="Wilkins M.J."/>
            <person name="Karaoz U."/>
            <person name="Brodie E.L."/>
            <person name="Williams K.H."/>
            <person name="Hubbard S.S."/>
            <person name="Banfield J.F."/>
        </authorList>
    </citation>
    <scope>NUCLEOTIDE SEQUENCE [LARGE SCALE GENOMIC DNA]</scope>
</reference>
<accession>A0A1F5S4R5</accession>
<dbReference type="Gene3D" id="3.40.50.1010">
    <property type="entry name" value="5'-nuclease"/>
    <property type="match status" value="1"/>
</dbReference>
<dbReference type="AlphaFoldDB" id="A0A1F5S4R5"/>
<proteinExistence type="predicted"/>
<comment type="caution">
    <text evidence="1">The sequence shown here is derived from an EMBL/GenBank/DDBJ whole genome shotgun (WGS) entry which is preliminary data.</text>
</comment>
<gene>
    <name evidence="1" type="ORF">A2Y83_03480</name>
</gene>
<sequence length="75" mass="8704">MGEYKYFLDTNIFLRFLIQDEISKVAECQKLFEFIESGEIKAITSSLVLAELTWTGLSFYKIKKNAMVDILRACK</sequence>
<name>A0A1F5S4R5_9BACT</name>
<organism evidence="1 2">
    <name type="scientific">Candidatus Falkowbacteria bacterium RBG_13_39_14</name>
    <dbReference type="NCBI Taxonomy" id="1797985"/>
    <lineage>
        <taxon>Bacteria</taxon>
        <taxon>Candidatus Falkowiibacteriota</taxon>
    </lineage>
</organism>
<evidence type="ECO:0000313" key="1">
    <source>
        <dbReference type="EMBL" id="OGF21685.1"/>
    </source>
</evidence>
<protein>
    <recommendedName>
        <fullName evidence="3">PIN domain-containing protein</fullName>
    </recommendedName>
</protein>